<organism evidence="6 7">
    <name type="scientific">Hymenobacter qilianensis</name>
    <dbReference type="NCBI Taxonomy" id="1385715"/>
    <lineage>
        <taxon>Bacteria</taxon>
        <taxon>Pseudomonadati</taxon>
        <taxon>Bacteroidota</taxon>
        <taxon>Cytophagia</taxon>
        <taxon>Cytophagales</taxon>
        <taxon>Hymenobacteraceae</taxon>
        <taxon>Hymenobacter</taxon>
    </lineage>
</organism>
<keyword evidence="6" id="KW-0418">Kinase</keyword>
<dbReference type="InterPro" id="IPR036890">
    <property type="entry name" value="HATPase_C_sf"/>
</dbReference>
<proteinExistence type="predicted"/>
<dbReference type="KEGG" id="hqi:H9L05_21610"/>
<keyword evidence="7" id="KW-1185">Reference proteome</keyword>
<evidence type="ECO:0000259" key="5">
    <source>
        <dbReference type="PROSITE" id="PS50109"/>
    </source>
</evidence>
<gene>
    <name evidence="6" type="ORF">H9L05_21610</name>
</gene>
<dbReference type="PROSITE" id="PS50109">
    <property type="entry name" value="HIS_KIN"/>
    <property type="match status" value="1"/>
</dbReference>
<dbReference type="Pfam" id="PF02518">
    <property type="entry name" value="HATPase_c"/>
    <property type="match status" value="1"/>
</dbReference>
<dbReference type="PRINTS" id="PR00344">
    <property type="entry name" value="BCTRLSENSOR"/>
</dbReference>
<dbReference type="GO" id="GO:0000155">
    <property type="term" value="F:phosphorelay sensor kinase activity"/>
    <property type="evidence" value="ECO:0007669"/>
    <property type="project" value="TreeGrafter"/>
</dbReference>
<reference evidence="6 7" key="1">
    <citation type="submission" date="2020-08" db="EMBL/GenBank/DDBJ databases">
        <title>Genome sequence of Hymenobacter qilianensis JCM 19763T.</title>
        <authorList>
            <person name="Hyun D.-W."/>
            <person name="Bae J.-W."/>
        </authorList>
    </citation>
    <scope>NUCLEOTIDE SEQUENCE [LARGE SCALE GENOMIC DNA]</scope>
    <source>
        <strain evidence="6 7">JCM 19763</strain>
        <plasmid evidence="6 7">p_unnamed1</plasmid>
    </source>
</reference>
<dbReference type="InterPro" id="IPR004358">
    <property type="entry name" value="Sig_transdc_His_kin-like_C"/>
</dbReference>
<keyword evidence="3" id="KW-0597">Phosphoprotein</keyword>
<feature type="domain" description="Histidine kinase" evidence="5">
    <location>
        <begin position="1"/>
        <end position="92"/>
    </location>
</feature>
<feature type="region of interest" description="Disordered" evidence="4">
    <location>
        <begin position="98"/>
        <end position="134"/>
    </location>
</feature>
<dbReference type="PANTHER" id="PTHR43547">
    <property type="entry name" value="TWO-COMPONENT HISTIDINE KINASE"/>
    <property type="match status" value="1"/>
</dbReference>
<feature type="compositionally biased region" description="Basic residues" evidence="4">
    <location>
        <begin position="109"/>
        <end position="120"/>
    </location>
</feature>
<evidence type="ECO:0000256" key="4">
    <source>
        <dbReference type="SAM" id="MobiDB-lite"/>
    </source>
</evidence>
<name>A0A7H0H155_9BACT</name>
<dbReference type="Proteomes" id="UP000516093">
    <property type="component" value="Plasmid p_unnamed1"/>
</dbReference>
<sequence>MHEGHVRLTVQDTGIGIPGKLHTHLFDKFNPTRRKGLHGEPTTGLGLFIAKQIVQLHGATSGWKAASSRAPPSLSSCPKEGSLLPGFLPLAVLSRRMSPRREAGQRGVSGRKKWCRRRRSCAPPRARPHSLPSS</sequence>
<evidence type="ECO:0000313" key="6">
    <source>
        <dbReference type="EMBL" id="QNP54271.1"/>
    </source>
</evidence>
<dbReference type="Gene3D" id="3.30.565.10">
    <property type="entry name" value="Histidine kinase-like ATPase, C-terminal domain"/>
    <property type="match status" value="1"/>
</dbReference>
<dbReference type="EMBL" id="CP060785">
    <property type="protein sequence ID" value="QNP54271.1"/>
    <property type="molecule type" value="Genomic_DNA"/>
</dbReference>
<dbReference type="EC" id="2.7.13.3" evidence="2"/>
<protein>
    <recommendedName>
        <fullName evidence="2">histidine kinase</fullName>
        <ecNumber evidence="2">2.7.13.3</ecNumber>
    </recommendedName>
</protein>
<dbReference type="InterPro" id="IPR005467">
    <property type="entry name" value="His_kinase_dom"/>
</dbReference>
<evidence type="ECO:0000256" key="3">
    <source>
        <dbReference type="ARBA" id="ARBA00022553"/>
    </source>
</evidence>
<evidence type="ECO:0000313" key="7">
    <source>
        <dbReference type="Proteomes" id="UP000516093"/>
    </source>
</evidence>
<evidence type="ECO:0000256" key="1">
    <source>
        <dbReference type="ARBA" id="ARBA00000085"/>
    </source>
</evidence>
<keyword evidence="6" id="KW-0808">Transferase</keyword>
<accession>A0A7H0H155</accession>
<dbReference type="AlphaFoldDB" id="A0A7H0H155"/>
<dbReference type="PANTHER" id="PTHR43547:SF2">
    <property type="entry name" value="HYBRID SIGNAL TRANSDUCTION HISTIDINE KINASE C"/>
    <property type="match status" value="1"/>
</dbReference>
<dbReference type="SUPFAM" id="SSF55874">
    <property type="entry name" value="ATPase domain of HSP90 chaperone/DNA topoisomerase II/histidine kinase"/>
    <property type="match status" value="1"/>
</dbReference>
<dbReference type="InterPro" id="IPR003594">
    <property type="entry name" value="HATPase_dom"/>
</dbReference>
<keyword evidence="6" id="KW-0614">Plasmid</keyword>
<geneLocation type="plasmid" evidence="6 7">
    <name>p_unnamed1</name>
</geneLocation>
<evidence type="ECO:0000256" key="2">
    <source>
        <dbReference type="ARBA" id="ARBA00012438"/>
    </source>
</evidence>
<comment type="catalytic activity">
    <reaction evidence="1">
        <text>ATP + protein L-histidine = ADP + protein N-phospho-L-histidine.</text>
        <dbReference type="EC" id="2.7.13.3"/>
    </reaction>
</comment>